<feature type="transmembrane region" description="Helical" evidence="1">
    <location>
        <begin position="12"/>
        <end position="30"/>
    </location>
</feature>
<keyword evidence="1" id="KW-0472">Membrane</keyword>
<reference evidence="4" key="1">
    <citation type="submission" date="2017-02" db="EMBL/GenBank/DDBJ databases">
        <authorList>
            <person name="Varghese N."/>
            <person name="Submissions S."/>
        </authorList>
    </citation>
    <scope>NUCLEOTIDE SEQUENCE [LARGE SCALE GENOMIC DNA]</scope>
    <source>
        <strain evidence="4">DSM 22385</strain>
    </source>
</reference>
<evidence type="ECO:0000313" key="4">
    <source>
        <dbReference type="Proteomes" id="UP000189981"/>
    </source>
</evidence>
<dbReference type="STRING" id="572036.SAMN05661099_2362"/>
<dbReference type="RefSeq" id="WP_079702872.1">
    <property type="nucleotide sequence ID" value="NZ_FUYR01000002.1"/>
</dbReference>
<evidence type="ECO:0000256" key="1">
    <source>
        <dbReference type="SAM" id="Phobius"/>
    </source>
</evidence>
<evidence type="ECO:0000259" key="2">
    <source>
        <dbReference type="Pfam" id="PF12729"/>
    </source>
</evidence>
<dbReference type="AlphaFoldDB" id="A0A1T5DIE2"/>
<keyword evidence="1" id="KW-1133">Transmembrane helix</keyword>
<sequence length="225" mass="26375">MKWAFAIQRKIRLAIMLAVLMLCMIIFSLLESYNVTRISKSFNSIYEDRLIPAVDLYSIADHIHGKRNQLFTFLFTDNITVPEIERYIQNENSKLDKLINKYENTYLVKTESDYLNRLKKNLTDYRRDELLLINTAKTNKDAAKTLYLSTTDHLYNDLNKDLMRLTQVQTQVGRELLRESQNSQSSSGFISQLQFVIAIILGLIIMILVITDKQVHIRQEKYNLN</sequence>
<dbReference type="Pfam" id="PF12729">
    <property type="entry name" value="4HB_MCP_1"/>
    <property type="match status" value="1"/>
</dbReference>
<dbReference type="OrthoDB" id="1438991at2"/>
<feature type="domain" description="Chemotaxis methyl-accepting receptor HlyB-like 4HB MCP" evidence="2">
    <location>
        <begin position="12"/>
        <end position="182"/>
    </location>
</feature>
<protein>
    <submittedName>
        <fullName evidence="3">Four helix bundle sensory module for signal transduction</fullName>
    </submittedName>
</protein>
<dbReference type="InterPro" id="IPR024478">
    <property type="entry name" value="HlyB_4HB_MCP"/>
</dbReference>
<proteinExistence type="predicted"/>
<name>A0A1T5DIE2_9SPHI</name>
<gene>
    <name evidence="3" type="ORF">SAMN05661099_2362</name>
</gene>
<keyword evidence="1" id="KW-0812">Transmembrane</keyword>
<evidence type="ECO:0000313" key="3">
    <source>
        <dbReference type="EMBL" id="SKB71341.1"/>
    </source>
</evidence>
<accession>A0A1T5DIE2</accession>
<dbReference type="Proteomes" id="UP000189981">
    <property type="component" value="Unassembled WGS sequence"/>
</dbReference>
<keyword evidence="4" id="KW-1185">Reference proteome</keyword>
<dbReference type="EMBL" id="FUYR01000002">
    <property type="protein sequence ID" value="SKB71341.1"/>
    <property type="molecule type" value="Genomic_DNA"/>
</dbReference>
<feature type="transmembrane region" description="Helical" evidence="1">
    <location>
        <begin position="189"/>
        <end position="211"/>
    </location>
</feature>
<organism evidence="3 4">
    <name type="scientific">Daejeonella lutea</name>
    <dbReference type="NCBI Taxonomy" id="572036"/>
    <lineage>
        <taxon>Bacteria</taxon>
        <taxon>Pseudomonadati</taxon>
        <taxon>Bacteroidota</taxon>
        <taxon>Sphingobacteriia</taxon>
        <taxon>Sphingobacteriales</taxon>
        <taxon>Sphingobacteriaceae</taxon>
        <taxon>Daejeonella</taxon>
    </lineage>
</organism>